<dbReference type="EMBL" id="GG662712">
    <property type="protein sequence ID" value="EAR94473.3"/>
    <property type="molecule type" value="Genomic_DNA"/>
</dbReference>
<feature type="compositionally biased region" description="Polar residues" evidence="1">
    <location>
        <begin position="1032"/>
        <end position="1055"/>
    </location>
</feature>
<feature type="region of interest" description="Disordered" evidence="1">
    <location>
        <begin position="1032"/>
        <end position="1057"/>
    </location>
</feature>
<dbReference type="HOGENOM" id="CLU_225771_0_0_1"/>
<name>Q23DV8_TETTS</name>
<feature type="region of interest" description="Disordered" evidence="1">
    <location>
        <begin position="413"/>
        <end position="448"/>
    </location>
</feature>
<sequence length="1542" mass="177171">MIYQHKNSIPELKDLSEQRYLMRLQQKQKDPLQQQFQQQQQGTYLLNVQDPYLNQINDNSNPIQIQQMYIGKSEQKQFVNQDIMEEFPLDKNQQSPFAHRTNQQRSKTISLMNYKEIRNNSQENNQKGMNTTSNQQGNKAFIQQQEGNRREQLQYQPTSTLANNQMNLQSPTDNSYKKYDQNINTAYYPLNQMQLLNQQQFSNQQQINNCNNLNLDYVPQSNQAQYLNQLQTPQSSLPQYQINRTNNHQLNFIDNQNNGVRSNSQQGYLDPSTAPVRGNSQQHNIDLNGTRSNSQQGFHNYSVGTPLGMKQNYNHFLSQNQILTNQTQGLTNMTTTNNNNSLESLIDLENKWSDIKRVHQNFQQRSLSNSSSSNSIAPNHRPNSSLNVSTNNNLSFINASSALVDQVVNNSKNFQNSSMPQTPFESKLEKQNSIQSNTNNNNSNNNNNKLIKKVVPLSKINLNSIIQTTGSNSFMNSNQFSTANSSKNTKVKLNLHGSFQEQIIDKNNPFESQSLPGSTRGHHDSFQGLNYNQTHSTYNNNQSQSQLYEFDSRPTQNMNYNQNKIQDNSQNSNLSMFNLHQNNQYIDSGFLSHQVSQAHASSTNELYNSSIPKQQLNNANLYQQNIYQISSGQQQHQLMNPTTTHQKCLSYQDLKPQQCFKNNSISIQENYQSNSLLDNNLSNYLEFNVNNHHSSNNNNYSLNNTMNITNKTLYSNTNLQQKINGNYKYQQNFSQSPNKTNGIYLNPNQPTNINFDNTQSANNPNYVSFEQKQGDDQFNKFNNQINQFQHSNHQTANFKQPNSYTQDLNNGLTVIYQNKGNQKPFTTSSTKENNECKSKNQDILLQSPQINNQQRLNYRASPNSLQAQQAHNAQSKERKSPNSKNASDIKPRKKSQEEIINVQEQNKKKTYSEQQFEFMKQLLPTYSQHITKKNLFSQALAQQKGSFDLNSVLPNQNAQNQLDFTPIQEHASQNEIDNHLQAKYNEYKQRIQYQQRDNNGNNQGLENAYKTANSNIYANSYLQAAINHTQNQASLSSKKRPSTFQNSNQGQSQKEVQLKDHYQTAYISEIIKDQRNITNECNEKVSLSQKLIDQENRNPNNAQVRQLDHESLLKLKQGLKHSNSQGQNEFIQMQIQLQQQYQSVNNGSACNNQQSNNSQITQQKTYSPRVNYKIISENIKKQKFGVVQKNEKIIQNNQAEQTKKSYVQNPSQNISNQSQSFFPEQLLVPVSKSFIETKKVQANSNAEKSVNEMYENKNLNSNNLNVINKKNSKLTEIPIKQVVSKKILPKYQSVATDISEDMINNNNSGNIAKTIQQNIKAYQKTQTDEPKKKKLSITQAELNIPQNQNSQKIQQQVPSSTKYNSQQIGFQKTEVEKTTLKRQHSSSTSNAIYDPFKIVSQDQQAVKGLQPVNQQNNSTYECNLKILDNFGNENTNALAQNNQNRQSYLLNKNNPSANYNKIQCMPCNKNLVEAKLQKKEEQIKITKGKVEQKLEVNREILQNQLPIKSISGAHNKLSQQPQQQSQQPKTYSSFIIPNLVFN</sequence>
<accession>Q23DV8</accession>
<feature type="region of interest" description="Disordered" evidence="1">
    <location>
        <begin position="89"/>
        <end position="109"/>
    </location>
</feature>
<feature type="region of interest" description="Disordered" evidence="1">
    <location>
        <begin position="508"/>
        <end position="539"/>
    </location>
</feature>
<feature type="compositionally biased region" description="Low complexity" evidence="1">
    <location>
        <begin position="432"/>
        <end position="448"/>
    </location>
</feature>
<proteinExistence type="predicted"/>
<feature type="compositionally biased region" description="Low complexity" evidence="1">
    <location>
        <begin position="366"/>
        <end position="375"/>
    </location>
</feature>
<dbReference type="KEGG" id="tet:TTHERM_00043850"/>
<keyword evidence="3" id="KW-1185">Reference proteome</keyword>
<evidence type="ECO:0000256" key="1">
    <source>
        <dbReference type="SAM" id="MobiDB-lite"/>
    </source>
</evidence>
<protein>
    <submittedName>
        <fullName evidence="2">Uncharacterized protein</fullName>
    </submittedName>
</protein>
<feature type="region of interest" description="Disordered" evidence="1">
    <location>
        <begin position="863"/>
        <end position="911"/>
    </location>
</feature>
<feature type="compositionally biased region" description="Basic and acidic residues" evidence="1">
    <location>
        <begin position="887"/>
        <end position="897"/>
    </location>
</feature>
<dbReference type="RefSeq" id="XP_001014578.3">
    <property type="nucleotide sequence ID" value="XM_001014578.3"/>
</dbReference>
<feature type="compositionally biased region" description="Polar residues" evidence="1">
    <location>
        <begin position="91"/>
        <end position="109"/>
    </location>
</feature>
<gene>
    <name evidence="2" type="ORF">TTHERM_00043850</name>
</gene>
<dbReference type="Proteomes" id="UP000009168">
    <property type="component" value="Unassembled WGS sequence"/>
</dbReference>
<evidence type="ECO:0000313" key="3">
    <source>
        <dbReference type="Proteomes" id="UP000009168"/>
    </source>
</evidence>
<evidence type="ECO:0000313" key="2">
    <source>
        <dbReference type="EMBL" id="EAR94473.3"/>
    </source>
</evidence>
<organism evidence="2 3">
    <name type="scientific">Tetrahymena thermophila (strain SB210)</name>
    <dbReference type="NCBI Taxonomy" id="312017"/>
    <lineage>
        <taxon>Eukaryota</taxon>
        <taxon>Sar</taxon>
        <taxon>Alveolata</taxon>
        <taxon>Ciliophora</taxon>
        <taxon>Intramacronucleata</taxon>
        <taxon>Oligohymenophorea</taxon>
        <taxon>Hymenostomatida</taxon>
        <taxon>Tetrahymenina</taxon>
        <taxon>Tetrahymenidae</taxon>
        <taxon>Tetrahymena</taxon>
    </lineage>
</organism>
<reference evidence="3" key="1">
    <citation type="journal article" date="2006" name="PLoS Biol.">
        <title>Macronuclear genome sequence of the ciliate Tetrahymena thermophila, a model eukaryote.</title>
        <authorList>
            <person name="Eisen J.A."/>
            <person name="Coyne R.S."/>
            <person name="Wu M."/>
            <person name="Wu D."/>
            <person name="Thiagarajan M."/>
            <person name="Wortman J.R."/>
            <person name="Badger J.H."/>
            <person name="Ren Q."/>
            <person name="Amedeo P."/>
            <person name="Jones K.M."/>
            <person name="Tallon L.J."/>
            <person name="Delcher A.L."/>
            <person name="Salzberg S.L."/>
            <person name="Silva J.C."/>
            <person name="Haas B.J."/>
            <person name="Majoros W.H."/>
            <person name="Farzad M."/>
            <person name="Carlton J.M."/>
            <person name="Smith R.K. Jr."/>
            <person name="Garg J."/>
            <person name="Pearlman R.E."/>
            <person name="Karrer K.M."/>
            <person name="Sun L."/>
            <person name="Manning G."/>
            <person name="Elde N.C."/>
            <person name="Turkewitz A.P."/>
            <person name="Asai D.J."/>
            <person name="Wilkes D.E."/>
            <person name="Wang Y."/>
            <person name="Cai H."/>
            <person name="Collins K."/>
            <person name="Stewart B.A."/>
            <person name="Lee S.R."/>
            <person name="Wilamowska K."/>
            <person name="Weinberg Z."/>
            <person name="Ruzzo W.L."/>
            <person name="Wloga D."/>
            <person name="Gaertig J."/>
            <person name="Frankel J."/>
            <person name="Tsao C.-C."/>
            <person name="Gorovsky M.A."/>
            <person name="Keeling P.J."/>
            <person name="Waller R.F."/>
            <person name="Patron N.J."/>
            <person name="Cherry J.M."/>
            <person name="Stover N.A."/>
            <person name="Krieger C.J."/>
            <person name="del Toro C."/>
            <person name="Ryder H.F."/>
            <person name="Williamson S.C."/>
            <person name="Barbeau R.A."/>
            <person name="Hamilton E.P."/>
            <person name="Orias E."/>
        </authorList>
    </citation>
    <scope>NUCLEOTIDE SEQUENCE [LARGE SCALE GENOMIC DNA]</scope>
    <source>
        <strain evidence="3">SB210</strain>
    </source>
</reference>
<feature type="region of interest" description="Disordered" evidence="1">
    <location>
        <begin position="363"/>
        <end position="388"/>
    </location>
</feature>
<feature type="compositionally biased region" description="Polar residues" evidence="1">
    <location>
        <begin position="527"/>
        <end position="539"/>
    </location>
</feature>
<dbReference type="InParanoid" id="Q23DV8"/>
<feature type="compositionally biased region" description="Polar residues" evidence="1">
    <location>
        <begin position="863"/>
        <end position="873"/>
    </location>
</feature>
<dbReference type="GeneID" id="7841275"/>
<feature type="compositionally biased region" description="Polar residues" evidence="1">
    <location>
        <begin position="413"/>
        <end position="424"/>
    </location>
</feature>